<dbReference type="Pfam" id="PF13649">
    <property type="entry name" value="Methyltransf_25"/>
    <property type="match status" value="1"/>
</dbReference>
<dbReference type="SUPFAM" id="SSF53335">
    <property type="entry name" value="S-adenosyl-L-methionine-dependent methyltransferases"/>
    <property type="match status" value="1"/>
</dbReference>
<protein>
    <recommendedName>
        <fullName evidence="1">Methyltransferase domain-containing protein</fullName>
    </recommendedName>
</protein>
<keyword evidence="3" id="KW-1185">Reference proteome</keyword>
<dbReference type="PATRIC" id="fig|662480.6.peg.773"/>
<sequence length="254" mass="27234">MRATNDPSCPTTPSDWRCWTRVRGCLRAPCVYRAGDDAGAAAGDAHVYENYLVPSERWPAAKREFVDSLRTPLLDVGCGAGQHALAVQDRGEVVAFDVSPNAVRAARERGVEAAVVGDMFDPPVEASQAGSATGGFETVLANGTQVGLAGSLDRLADLLASFADLVSSSGEVVVDSYDPTRIDPVRFFGYRPDPREGIARRSFRVEYGDLRGPTLDFVLVSPARLRAVAAEAALDVREVTVPNAESSYYRARLA</sequence>
<gene>
    <name evidence="2" type="ORF">C441_03837</name>
</gene>
<evidence type="ECO:0000313" key="3">
    <source>
        <dbReference type="Proteomes" id="UP000011508"/>
    </source>
</evidence>
<name>M0IPH3_9EURY</name>
<accession>M0IPH3</accession>
<evidence type="ECO:0000313" key="2">
    <source>
        <dbReference type="EMBL" id="ELZ97932.1"/>
    </source>
</evidence>
<dbReference type="InterPro" id="IPR029063">
    <property type="entry name" value="SAM-dependent_MTases_sf"/>
</dbReference>
<dbReference type="Gene3D" id="3.40.50.150">
    <property type="entry name" value="Vaccinia Virus protein VP39"/>
    <property type="match status" value="1"/>
</dbReference>
<comment type="caution">
    <text evidence="2">The sequence shown here is derived from an EMBL/GenBank/DDBJ whole genome shotgun (WGS) entry which is preliminary data.</text>
</comment>
<dbReference type="EMBL" id="AOLM01000004">
    <property type="protein sequence ID" value="ELZ97932.1"/>
    <property type="molecule type" value="Genomic_DNA"/>
</dbReference>
<dbReference type="AlphaFoldDB" id="M0IPH3"/>
<evidence type="ECO:0000259" key="1">
    <source>
        <dbReference type="Pfam" id="PF13649"/>
    </source>
</evidence>
<dbReference type="Proteomes" id="UP000011508">
    <property type="component" value="Unassembled WGS sequence"/>
</dbReference>
<reference evidence="2 3" key="1">
    <citation type="journal article" date="2014" name="PLoS Genet.">
        <title>Phylogenetically driven sequencing of extremely halophilic archaea reveals strategies for static and dynamic osmo-response.</title>
        <authorList>
            <person name="Becker E.A."/>
            <person name="Seitzer P.M."/>
            <person name="Tritt A."/>
            <person name="Larsen D."/>
            <person name="Krusor M."/>
            <person name="Yao A.I."/>
            <person name="Wu D."/>
            <person name="Madern D."/>
            <person name="Eisen J.A."/>
            <person name="Darling A.E."/>
            <person name="Facciotti M.T."/>
        </authorList>
    </citation>
    <scope>NUCLEOTIDE SEQUENCE [LARGE SCALE GENOMIC DNA]</scope>
    <source>
        <strain evidence="2 3">ATCC BAA-897</strain>
    </source>
</reference>
<dbReference type="CDD" id="cd02440">
    <property type="entry name" value="AdoMet_MTases"/>
    <property type="match status" value="1"/>
</dbReference>
<proteinExistence type="predicted"/>
<organism evidence="2 3">
    <name type="scientific">Haloferax sulfurifontis ATCC BAA-897</name>
    <dbReference type="NCBI Taxonomy" id="662480"/>
    <lineage>
        <taxon>Archaea</taxon>
        <taxon>Methanobacteriati</taxon>
        <taxon>Methanobacteriota</taxon>
        <taxon>Stenosarchaea group</taxon>
        <taxon>Halobacteria</taxon>
        <taxon>Halobacteriales</taxon>
        <taxon>Haloferacaceae</taxon>
        <taxon>Haloferax</taxon>
    </lineage>
</organism>
<feature type="domain" description="Methyltransferase" evidence="1">
    <location>
        <begin position="74"/>
        <end position="126"/>
    </location>
</feature>
<dbReference type="InterPro" id="IPR041698">
    <property type="entry name" value="Methyltransf_25"/>
</dbReference>